<keyword evidence="4" id="KW-1185">Reference proteome</keyword>
<feature type="signal peptide" evidence="2">
    <location>
        <begin position="1"/>
        <end position="25"/>
    </location>
</feature>
<dbReference type="Proteomes" id="UP001017257">
    <property type="component" value="Chromosome"/>
</dbReference>
<gene>
    <name evidence="3" type="ORF">HPT29_018005</name>
</gene>
<dbReference type="RefSeq" id="WP_173945053.1">
    <property type="nucleotide sequence ID" value="NZ_CP102845.1"/>
</dbReference>
<dbReference type="EMBL" id="CP102845">
    <property type="protein sequence ID" value="UVF18390.1"/>
    <property type="molecule type" value="Genomic_DNA"/>
</dbReference>
<reference evidence="3" key="1">
    <citation type="submission" date="2022-08" db="EMBL/GenBank/DDBJ databases">
        <title>Microvirga terrae sp. nov., isolated from soil.</title>
        <authorList>
            <person name="Kim K.H."/>
            <person name="Seo Y.L."/>
            <person name="Kim J.M."/>
            <person name="Lee J.K."/>
            <person name="Han D.M."/>
            <person name="Jeon C.O."/>
        </authorList>
    </citation>
    <scope>NUCLEOTIDE SEQUENCE</scope>
    <source>
        <strain evidence="3">R24</strain>
    </source>
</reference>
<accession>A0ABY5RMG6</accession>
<protein>
    <submittedName>
        <fullName evidence="3">Uncharacterized protein</fullName>
    </submittedName>
</protein>
<evidence type="ECO:0000313" key="4">
    <source>
        <dbReference type="Proteomes" id="UP001017257"/>
    </source>
</evidence>
<evidence type="ECO:0000313" key="3">
    <source>
        <dbReference type="EMBL" id="UVF18390.1"/>
    </source>
</evidence>
<feature type="region of interest" description="Disordered" evidence="1">
    <location>
        <begin position="90"/>
        <end position="115"/>
    </location>
</feature>
<organism evidence="3 4">
    <name type="scientific">Microvirga terrae</name>
    <dbReference type="NCBI Taxonomy" id="2740529"/>
    <lineage>
        <taxon>Bacteria</taxon>
        <taxon>Pseudomonadati</taxon>
        <taxon>Pseudomonadota</taxon>
        <taxon>Alphaproteobacteria</taxon>
        <taxon>Hyphomicrobiales</taxon>
        <taxon>Methylobacteriaceae</taxon>
        <taxon>Microvirga</taxon>
    </lineage>
</organism>
<sequence length="115" mass="12643">MYFFRSVLFLLLTLAVLSLGDVAQAQEARPSEPLSYSTLRSVPVAPNGSSYAQSPAWERAEKLDKRHSATAAKAIKSMCDECLGSKYNKLGPKTPLTLPEELSTWEGEPQLETEP</sequence>
<proteinExistence type="predicted"/>
<evidence type="ECO:0000256" key="2">
    <source>
        <dbReference type="SAM" id="SignalP"/>
    </source>
</evidence>
<evidence type="ECO:0000256" key="1">
    <source>
        <dbReference type="SAM" id="MobiDB-lite"/>
    </source>
</evidence>
<feature type="chain" id="PRO_5045386260" evidence="2">
    <location>
        <begin position="26"/>
        <end position="115"/>
    </location>
</feature>
<keyword evidence="2" id="KW-0732">Signal</keyword>
<name>A0ABY5RMG6_9HYPH</name>